<feature type="domain" description="RNA polymerase sigma-70 region 4" evidence="7">
    <location>
        <begin position="206"/>
        <end position="253"/>
    </location>
</feature>
<dbReference type="CDD" id="cd06171">
    <property type="entry name" value="Sigma70_r4"/>
    <property type="match status" value="1"/>
</dbReference>
<keyword evidence="2" id="KW-0731">Sigma factor</keyword>
<dbReference type="Pfam" id="PF04539">
    <property type="entry name" value="Sigma70_r3"/>
    <property type="match status" value="1"/>
</dbReference>
<dbReference type="PRINTS" id="PR00046">
    <property type="entry name" value="SIGMA70FCT"/>
</dbReference>
<dbReference type="InterPro" id="IPR014322">
    <property type="entry name" value="RNA_pol_sigma-B/F/G"/>
</dbReference>
<keyword evidence="1" id="KW-0805">Transcription regulation</keyword>
<dbReference type="PANTHER" id="PTHR30385">
    <property type="entry name" value="SIGMA FACTOR F FLAGELLAR"/>
    <property type="match status" value="1"/>
</dbReference>
<keyword evidence="9" id="KW-1185">Reference proteome</keyword>
<dbReference type="InterPro" id="IPR007630">
    <property type="entry name" value="RNA_pol_sigma70_r4"/>
</dbReference>
<dbReference type="Gene3D" id="1.20.140.160">
    <property type="match status" value="1"/>
</dbReference>
<gene>
    <name evidence="8" type="ORF">KO481_31340</name>
</gene>
<dbReference type="InterPro" id="IPR013324">
    <property type="entry name" value="RNA_pol_sigma_r3/r4-like"/>
</dbReference>
<keyword evidence="3" id="KW-0238">DNA-binding</keyword>
<organism evidence="8 9">
    <name type="scientific">Nocardia albiluteola</name>
    <dbReference type="NCBI Taxonomy" id="2842303"/>
    <lineage>
        <taxon>Bacteria</taxon>
        <taxon>Bacillati</taxon>
        <taxon>Actinomycetota</taxon>
        <taxon>Actinomycetes</taxon>
        <taxon>Mycobacteriales</taxon>
        <taxon>Nocardiaceae</taxon>
        <taxon>Nocardia</taxon>
    </lineage>
</organism>
<dbReference type="NCBIfam" id="TIGR02980">
    <property type="entry name" value="SigBFG"/>
    <property type="match status" value="1"/>
</dbReference>
<dbReference type="InterPro" id="IPR014284">
    <property type="entry name" value="RNA_pol_sigma-70_dom"/>
</dbReference>
<dbReference type="InterPro" id="IPR000943">
    <property type="entry name" value="RNA_pol_sigma70"/>
</dbReference>
<evidence type="ECO:0000259" key="6">
    <source>
        <dbReference type="Pfam" id="PF04542"/>
    </source>
</evidence>
<evidence type="ECO:0000313" key="8">
    <source>
        <dbReference type="EMBL" id="MBU3065999.1"/>
    </source>
</evidence>
<dbReference type="Gene3D" id="1.20.120.1810">
    <property type="match status" value="1"/>
</dbReference>
<dbReference type="PANTHER" id="PTHR30385:SF4">
    <property type="entry name" value="RNA POLYMERASE SIGMA-E FACTOR"/>
    <property type="match status" value="1"/>
</dbReference>
<comment type="caution">
    <text evidence="8">The sequence shown here is derived from an EMBL/GenBank/DDBJ whole genome shotgun (WGS) entry which is preliminary data.</text>
</comment>
<accession>A0ABS6BA10</accession>
<dbReference type="SUPFAM" id="SSF88946">
    <property type="entry name" value="Sigma2 domain of RNA polymerase sigma factors"/>
    <property type="match status" value="1"/>
</dbReference>
<dbReference type="Proteomes" id="UP000733379">
    <property type="component" value="Unassembled WGS sequence"/>
</dbReference>
<reference evidence="8 9" key="1">
    <citation type="submission" date="2021-06" db="EMBL/GenBank/DDBJ databases">
        <title>Actinomycetes sequencing.</title>
        <authorList>
            <person name="Shan Q."/>
        </authorList>
    </citation>
    <scope>NUCLEOTIDE SEQUENCE [LARGE SCALE GENOMIC DNA]</scope>
    <source>
        <strain evidence="8 9">NEAU-G5</strain>
    </source>
</reference>
<evidence type="ECO:0000256" key="2">
    <source>
        <dbReference type="ARBA" id="ARBA00023082"/>
    </source>
</evidence>
<evidence type="ECO:0000259" key="7">
    <source>
        <dbReference type="Pfam" id="PF04545"/>
    </source>
</evidence>
<dbReference type="SUPFAM" id="SSF88659">
    <property type="entry name" value="Sigma3 and sigma4 domains of RNA polymerase sigma factors"/>
    <property type="match status" value="2"/>
</dbReference>
<proteinExistence type="predicted"/>
<feature type="domain" description="RNA polymerase sigma-70 region 2" evidence="6">
    <location>
        <begin position="39"/>
        <end position="107"/>
    </location>
</feature>
<dbReference type="InterPro" id="IPR007627">
    <property type="entry name" value="RNA_pol_sigma70_r2"/>
</dbReference>
<evidence type="ECO:0000256" key="4">
    <source>
        <dbReference type="ARBA" id="ARBA00023163"/>
    </source>
</evidence>
<keyword evidence="4" id="KW-0804">Transcription</keyword>
<dbReference type="InterPro" id="IPR007624">
    <property type="entry name" value="RNA_pol_sigma70_r3"/>
</dbReference>
<dbReference type="Pfam" id="PF04542">
    <property type="entry name" value="Sigma70_r2"/>
    <property type="match status" value="1"/>
</dbReference>
<dbReference type="InterPro" id="IPR013325">
    <property type="entry name" value="RNA_pol_sigma_r2"/>
</dbReference>
<evidence type="ECO:0000259" key="5">
    <source>
        <dbReference type="Pfam" id="PF04539"/>
    </source>
</evidence>
<evidence type="ECO:0000256" key="3">
    <source>
        <dbReference type="ARBA" id="ARBA00023125"/>
    </source>
</evidence>
<sequence length="266" mass="30485">MPRSRHGPNSYDNIEPWFDKLAGYSPEDPQREAARSEIIRLCLPLADHIARRFIGRGEGYDDLHQVARLGLVLAVDRYDVSRRTSFLSFAIPTMMGEVRRYFRDGTWATRVPRRLKELRMRLGPATERLAQKLQRMPTARELSTELDTDIIEITQAMVASNAYRSGSLDEVVADDDNDNCPAAAHLGVEEPCYELTEDAMAVRPLIAELPARERRILIMRFFESKTQTQIARAMNISQMQVSRILMQTLRQLRDEAQCEKPGLTYT</sequence>
<dbReference type="EMBL" id="JAHKNI010000012">
    <property type="protein sequence ID" value="MBU3065999.1"/>
    <property type="molecule type" value="Genomic_DNA"/>
</dbReference>
<feature type="domain" description="RNA polymerase sigma-70 region 3" evidence="5">
    <location>
        <begin position="120"/>
        <end position="175"/>
    </location>
</feature>
<evidence type="ECO:0000313" key="9">
    <source>
        <dbReference type="Proteomes" id="UP000733379"/>
    </source>
</evidence>
<dbReference type="Pfam" id="PF04545">
    <property type="entry name" value="Sigma70_r4"/>
    <property type="match status" value="1"/>
</dbReference>
<protein>
    <submittedName>
        <fullName evidence="8">RNA polymerase sigma factor SigF</fullName>
    </submittedName>
</protein>
<dbReference type="NCBIfam" id="TIGR02937">
    <property type="entry name" value="sigma70-ECF"/>
    <property type="match status" value="1"/>
</dbReference>
<evidence type="ECO:0000256" key="1">
    <source>
        <dbReference type="ARBA" id="ARBA00023015"/>
    </source>
</evidence>
<name>A0ABS6BA10_9NOCA</name>